<accession>A0A836BUR1</accession>
<organism evidence="2 3">
    <name type="scientific">Edaphochlamys debaryana</name>
    <dbReference type="NCBI Taxonomy" id="47281"/>
    <lineage>
        <taxon>Eukaryota</taxon>
        <taxon>Viridiplantae</taxon>
        <taxon>Chlorophyta</taxon>
        <taxon>core chlorophytes</taxon>
        <taxon>Chlorophyceae</taxon>
        <taxon>CS clade</taxon>
        <taxon>Chlamydomonadales</taxon>
        <taxon>Chlamydomonadales incertae sedis</taxon>
        <taxon>Edaphochlamys</taxon>
    </lineage>
</organism>
<name>A0A836BUR1_9CHLO</name>
<gene>
    <name evidence="2" type="ORF">HYH03_013208</name>
</gene>
<dbReference type="Gene3D" id="3.40.50.1110">
    <property type="entry name" value="SGNH hydrolase"/>
    <property type="match status" value="1"/>
</dbReference>
<dbReference type="OrthoDB" id="544608at2759"/>
<keyword evidence="1" id="KW-0732">Signal</keyword>
<proteinExistence type="predicted"/>
<evidence type="ECO:0008006" key="4">
    <source>
        <dbReference type="Google" id="ProtNLM"/>
    </source>
</evidence>
<dbReference type="PANTHER" id="PTHR34407:SF1">
    <property type="entry name" value="SGNH HYDROLASE-TYPE ESTERASE DOMAIN-CONTAINING PROTEIN"/>
    <property type="match status" value="1"/>
</dbReference>
<comment type="caution">
    <text evidence="2">The sequence shown here is derived from an EMBL/GenBank/DDBJ whole genome shotgun (WGS) entry which is preliminary data.</text>
</comment>
<dbReference type="PANTHER" id="PTHR34407">
    <property type="entry name" value="EXPRESSED PROTEIN"/>
    <property type="match status" value="1"/>
</dbReference>
<evidence type="ECO:0000313" key="3">
    <source>
        <dbReference type="Proteomes" id="UP000612055"/>
    </source>
</evidence>
<evidence type="ECO:0000256" key="1">
    <source>
        <dbReference type="SAM" id="SignalP"/>
    </source>
</evidence>
<protein>
    <recommendedName>
        <fullName evidence="4">SGNH hydrolase-type esterase domain-containing protein</fullName>
    </recommendedName>
</protein>
<dbReference type="CDD" id="cd00229">
    <property type="entry name" value="SGNH_hydrolase"/>
    <property type="match status" value="1"/>
</dbReference>
<sequence>MACRRVSTPSPPARLSRAALLLALGFILVGQGDWQWPSGFAAAQAVDPTGPYQMITDKRTRQNGQSYTGDRSRLLMALQRYKDGSNLTIGVVGGSISAGQGAVDAPPYPHWARIILHSLLPPGAKDRVNVVNGAMPGATSQYMSSCVSLHVPSNVDIVFVEYAVNDDEMPMPHMNNPVRPTR</sequence>
<dbReference type="EMBL" id="JAEHOE010000086">
    <property type="protein sequence ID" value="KAG2488214.1"/>
    <property type="molecule type" value="Genomic_DNA"/>
</dbReference>
<keyword evidence="3" id="KW-1185">Reference proteome</keyword>
<dbReference type="InterPro" id="IPR036514">
    <property type="entry name" value="SGNH_hydro_sf"/>
</dbReference>
<feature type="signal peptide" evidence="1">
    <location>
        <begin position="1"/>
        <end position="34"/>
    </location>
</feature>
<dbReference type="Proteomes" id="UP000612055">
    <property type="component" value="Unassembled WGS sequence"/>
</dbReference>
<dbReference type="AlphaFoldDB" id="A0A836BUR1"/>
<feature type="chain" id="PRO_5032343858" description="SGNH hydrolase-type esterase domain-containing protein" evidence="1">
    <location>
        <begin position="35"/>
        <end position="182"/>
    </location>
</feature>
<evidence type="ECO:0000313" key="2">
    <source>
        <dbReference type="EMBL" id="KAG2488214.1"/>
    </source>
</evidence>
<reference evidence="2" key="1">
    <citation type="journal article" date="2020" name="bioRxiv">
        <title>Comparative genomics of Chlamydomonas.</title>
        <authorList>
            <person name="Craig R.J."/>
            <person name="Hasan A.R."/>
            <person name="Ness R.W."/>
            <person name="Keightley P.D."/>
        </authorList>
    </citation>
    <scope>NUCLEOTIDE SEQUENCE</scope>
    <source>
        <strain evidence="2">CCAP 11/70</strain>
    </source>
</reference>
<dbReference type="SUPFAM" id="SSF52266">
    <property type="entry name" value="SGNH hydrolase"/>
    <property type="match status" value="1"/>
</dbReference>